<name>A0A0G1LV75_9BACT</name>
<dbReference type="SUPFAM" id="SSF52218">
    <property type="entry name" value="Flavoproteins"/>
    <property type="match status" value="1"/>
</dbReference>
<dbReference type="InterPro" id="IPR005025">
    <property type="entry name" value="FMN_Rdtase-like_dom"/>
</dbReference>
<dbReference type="InterPro" id="IPR051796">
    <property type="entry name" value="ISF_SsuE-like"/>
</dbReference>
<dbReference type="Gene3D" id="3.40.50.360">
    <property type="match status" value="1"/>
</dbReference>
<evidence type="ECO:0000313" key="5">
    <source>
        <dbReference type="Proteomes" id="UP000033945"/>
    </source>
</evidence>
<evidence type="ECO:0000313" key="4">
    <source>
        <dbReference type="EMBL" id="KKT63589.1"/>
    </source>
</evidence>
<dbReference type="GO" id="GO:0016491">
    <property type="term" value="F:oxidoreductase activity"/>
    <property type="evidence" value="ECO:0007669"/>
    <property type="project" value="InterPro"/>
</dbReference>
<keyword evidence="1" id="KW-0285">Flavoprotein</keyword>
<gene>
    <name evidence="4" type="ORF">UW55_C0002G0054</name>
</gene>
<protein>
    <submittedName>
        <fullName evidence="4">NADPH-dependent FMN reductase</fullName>
    </submittedName>
</protein>
<evidence type="ECO:0000256" key="1">
    <source>
        <dbReference type="ARBA" id="ARBA00022630"/>
    </source>
</evidence>
<evidence type="ECO:0000259" key="3">
    <source>
        <dbReference type="Pfam" id="PF03358"/>
    </source>
</evidence>
<dbReference type="EMBL" id="LCIT01000002">
    <property type="protein sequence ID" value="KKT63589.1"/>
    <property type="molecule type" value="Genomic_DNA"/>
</dbReference>
<keyword evidence="2" id="KW-0288">FMN</keyword>
<reference evidence="4 5" key="1">
    <citation type="journal article" date="2015" name="Nature">
        <title>rRNA introns, odd ribosomes, and small enigmatic genomes across a large radiation of phyla.</title>
        <authorList>
            <person name="Brown C.T."/>
            <person name="Hug L.A."/>
            <person name="Thomas B.C."/>
            <person name="Sharon I."/>
            <person name="Castelle C.J."/>
            <person name="Singh A."/>
            <person name="Wilkins M.J."/>
            <person name="Williams K.H."/>
            <person name="Banfield J.F."/>
        </authorList>
    </citation>
    <scope>NUCLEOTIDE SEQUENCE [LARGE SCALE GENOMIC DNA]</scope>
</reference>
<accession>A0A0G1LV75</accession>
<sequence length="178" mass="19772">MIRILIINASPKIKGHTSGLLEIFKREAQKRGAKIDVLFLYHEKVKPISGKLGKKFDSIPKFLKKVLDADGVVIGTPTYWFNVPGTLKNFIDQLTILEESGFLLEGKVAGFIVYAPQGGSTNVLSGLALTASHMGMVLPPYSLIFDDGRKDKWVKDDIKLLAKNMLLQIKAQKDFDIN</sequence>
<dbReference type="Pfam" id="PF03358">
    <property type="entry name" value="FMN_red"/>
    <property type="match status" value="1"/>
</dbReference>
<proteinExistence type="predicted"/>
<comment type="caution">
    <text evidence="4">The sequence shown here is derived from an EMBL/GenBank/DDBJ whole genome shotgun (WGS) entry which is preliminary data.</text>
</comment>
<dbReference type="PANTHER" id="PTHR43278">
    <property type="entry name" value="NAD(P)H-DEPENDENT FMN-CONTAINING OXIDOREDUCTASE YWQN-RELATED"/>
    <property type="match status" value="1"/>
</dbReference>
<dbReference type="InterPro" id="IPR029039">
    <property type="entry name" value="Flavoprotein-like_sf"/>
</dbReference>
<feature type="domain" description="NADPH-dependent FMN reductase-like" evidence="3">
    <location>
        <begin position="3"/>
        <end position="145"/>
    </location>
</feature>
<dbReference type="PANTHER" id="PTHR43278:SF4">
    <property type="entry name" value="NAD(P)H-DEPENDENT FMN-CONTAINING OXIDOREDUCTASE YWQN-RELATED"/>
    <property type="match status" value="1"/>
</dbReference>
<organism evidence="4 5">
    <name type="scientific">Candidatus Giovannonibacteria bacterium GW2011_GWA2_44_26</name>
    <dbReference type="NCBI Taxonomy" id="1618648"/>
    <lineage>
        <taxon>Bacteria</taxon>
        <taxon>Candidatus Giovannoniibacteriota</taxon>
    </lineage>
</organism>
<dbReference type="AlphaFoldDB" id="A0A0G1LV75"/>
<evidence type="ECO:0000256" key="2">
    <source>
        <dbReference type="ARBA" id="ARBA00022643"/>
    </source>
</evidence>
<dbReference type="Proteomes" id="UP000033945">
    <property type="component" value="Unassembled WGS sequence"/>
</dbReference>